<name>A0A6A4DIW5_9STRA</name>
<gene>
    <name evidence="1" type="ORF">PF001_g13285</name>
</gene>
<evidence type="ECO:0000313" key="2">
    <source>
        <dbReference type="Proteomes" id="UP000437068"/>
    </source>
</evidence>
<dbReference type="Proteomes" id="UP000437068">
    <property type="component" value="Unassembled WGS sequence"/>
</dbReference>
<organism evidence="1 2">
    <name type="scientific">Phytophthora fragariae</name>
    <dbReference type="NCBI Taxonomy" id="53985"/>
    <lineage>
        <taxon>Eukaryota</taxon>
        <taxon>Sar</taxon>
        <taxon>Stramenopiles</taxon>
        <taxon>Oomycota</taxon>
        <taxon>Peronosporomycetes</taxon>
        <taxon>Peronosporales</taxon>
        <taxon>Peronosporaceae</taxon>
        <taxon>Phytophthora</taxon>
    </lineage>
</organism>
<proteinExistence type="predicted"/>
<accession>A0A6A4DIW5</accession>
<dbReference type="AlphaFoldDB" id="A0A6A4DIW5"/>
<sequence length="36" mass="3755">MTDPDVVMVEATMTKPPGVDTMIMNAASSTVARASE</sequence>
<reference evidence="1 2" key="1">
    <citation type="submission" date="2018-08" db="EMBL/GenBank/DDBJ databases">
        <title>Genomic investigation of the strawberry pathogen Phytophthora fragariae indicates pathogenicity is determined by transcriptional variation in three key races.</title>
        <authorList>
            <person name="Adams T.M."/>
            <person name="Armitage A.D."/>
            <person name="Sobczyk M.K."/>
            <person name="Bates H.J."/>
            <person name="Dunwell J.M."/>
            <person name="Nellist C.F."/>
            <person name="Harrison R.J."/>
        </authorList>
    </citation>
    <scope>NUCLEOTIDE SEQUENCE [LARGE SCALE GENOMIC DNA]</scope>
    <source>
        <strain evidence="1 2">A4</strain>
    </source>
</reference>
<dbReference type="EMBL" id="QXGE01000774">
    <property type="protein sequence ID" value="KAE9303993.1"/>
    <property type="molecule type" value="Genomic_DNA"/>
</dbReference>
<comment type="caution">
    <text evidence="1">The sequence shown here is derived from an EMBL/GenBank/DDBJ whole genome shotgun (WGS) entry which is preliminary data.</text>
</comment>
<evidence type="ECO:0000313" key="1">
    <source>
        <dbReference type="EMBL" id="KAE9303993.1"/>
    </source>
</evidence>
<protein>
    <submittedName>
        <fullName evidence="1">Uncharacterized protein</fullName>
    </submittedName>
</protein>